<comment type="caution">
    <text evidence="1">The sequence shown here is derived from an EMBL/GenBank/DDBJ whole genome shotgun (WGS) entry which is preliminary data.</text>
</comment>
<dbReference type="AlphaFoldDB" id="A0A918LEQ3"/>
<accession>A0A918LEQ3</accession>
<organism evidence="1 2">
    <name type="scientific">Actinokineospora fastidiosa</name>
    <dbReference type="NCBI Taxonomy" id="1816"/>
    <lineage>
        <taxon>Bacteria</taxon>
        <taxon>Bacillati</taxon>
        <taxon>Actinomycetota</taxon>
        <taxon>Actinomycetes</taxon>
        <taxon>Pseudonocardiales</taxon>
        <taxon>Pseudonocardiaceae</taxon>
        <taxon>Actinokineospora</taxon>
    </lineage>
</organism>
<keyword evidence="2" id="KW-1185">Reference proteome</keyword>
<sequence length="154" mass="16574">MTEHPRGIARRLVTVTRGGAAPGVDAPLDLLGGPDERTRLRAVIRELVDATAAMLLHRGGDNPDHLYLLDLRDAEGNEVSVDDLTPPVRALVRAVLADLNGRPEDVDVQLELSVRNEGGDPLSVLVLALLWTVGSLEWCEAHDADPPAWLAQTA</sequence>
<name>A0A918LEQ3_9PSEU</name>
<dbReference type="Proteomes" id="UP000660680">
    <property type="component" value="Unassembled WGS sequence"/>
</dbReference>
<dbReference type="EMBL" id="BMRB01000002">
    <property type="protein sequence ID" value="GGS36762.1"/>
    <property type="molecule type" value="Genomic_DNA"/>
</dbReference>
<dbReference type="RefSeq" id="WP_189211387.1">
    <property type="nucleotide sequence ID" value="NZ_BMRB01000002.1"/>
</dbReference>
<protein>
    <submittedName>
        <fullName evidence="1">Uncharacterized protein</fullName>
    </submittedName>
</protein>
<proteinExistence type="predicted"/>
<evidence type="ECO:0000313" key="1">
    <source>
        <dbReference type="EMBL" id="GGS36762.1"/>
    </source>
</evidence>
<reference evidence="1" key="1">
    <citation type="journal article" date="2014" name="Int. J. Syst. Evol. Microbiol.">
        <title>Complete genome sequence of Corynebacterium casei LMG S-19264T (=DSM 44701T), isolated from a smear-ripened cheese.</title>
        <authorList>
            <consortium name="US DOE Joint Genome Institute (JGI-PGF)"/>
            <person name="Walter F."/>
            <person name="Albersmeier A."/>
            <person name="Kalinowski J."/>
            <person name="Ruckert C."/>
        </authorList>
    </citation>
    <scope>NUCLEOTIDE SEQUENCE</scope>
    <source>
        <strain evidence="1">JCM 3276</strain>
    </source>
</reference>
<gene>
    <name evidence="1" type="ORF">GCM10010171_34510</name>
</gene>
<reference evidence="1" key="2">
    <citation type="submission" date="2020-09" db="EMBL/GenBank/DDBJ databases">
        <authorList>
            <person name="Sun Q."/>
            <person name="Ohkuma M."/>
        </authorList>
    </citation>
    <scope>NUCLEOTIDE SEQUENCE</scope>
    <source>
        <strain evidence="1">JCM 3276</strain>
    </source>
</reference>
<evidence type="ECO:0000313" key="2">
    <source>
        <dbReference type="Proteomes" id="UP000660680"/>
    </source>
</evidence>